<dbReference type="PANTHER" id="PTHR43767">
    <property type="entry name" value="LONG-CHAIN-FATTY-ACID--COA LIGASE"/>
    <property type="match status" value="1"/>
</dbReference>
<dbReference type="Pfam" id="PF13193">
    <property type="entry name" value="AMP-binding_C"/>
    <property type="match status" value="1"/>
</dbReference>
<dbReference type="EMBL" id="JADMKS010000003">
    <property type="protein sequence ID" value="MBF6637002.1"/>
    <property type="molecule type" value="Genomic_DNA"/>
</dbReference>
<evidence type="ECO:0000259" key="1">
    <source>
        <dbReference type="Pfam" id="PF00501"/>
    </source>
</evidence>
<feature type="domain" description="AMP-binding enzyme C-terminal" evidence="2">
    <location>
        <begin position="368"/>
        <end position="451"/>
    </location>
</feature>
<sequence length="462" mass="51939">MDSQKKTPARLALPMEEWLTPVEGEDRLIAWSRTQEWRHSDFRRDVTALIAQLQQQASHRWALCFNDSYYFAVALLAVLYCNKLPVLPGHQRQAQLEEQQPEFDALLTDCALKLQCPALILPTAILAVEQADNSELPSFPQDASLVLFTSGSTGTPQKIIKSVASLQTESQWLVQRWGKQLHGARFVATVSSQHMYGLTFRFMLPLGLGLPFYSSSLEVHEQLVFMANQFSLALVSSPTFLQRLDDRLNKISSVQIFSAGGPLAAKEAARVQQLCGVYPTDIYGTTETSIIASRQQQHEGTPWTLFDGVKLCVEPENRVRVFSELILQPGGIELSDNIELAVNGREFHLIGRKDRIVKIAEQRLSLSEIEHRLCQLPTIDDACVITIEKNGRPYIAAAVVLSASARQQLQQQSHSAVTLVLRQSLRPWLAAVALPRFWRFLPEIPLNQQGKRAYAELKELFL</sequence>
<organism evidence="3 4">
    <name type="scientific">Rouxiella silvae</name>
    <dbReference type="NCBI Taxonomy" id="1646373"/>
    <lineage>
        <taxon>Bacteria</taxon>
        <taxon>Pseudomonadati</taxon>
        <taxon>Pseudomonadota</taxon>
        <taxon>Gammaproteobacteria</taxon>
        <taxon>Enterobacterales</taxon>
        <taxon>Yersiniaceae</taxon>
        <taxon>Rouxiella</taxon>
    </lineage>
</organism>
<proteinExistence type="predicted"/>
<feature type="domain" description="AMP-dependent synthetase/ligase" evidence="1">
    <location>
        <begin position="39"/>
        <end position="295"/>
    </location>
</feature>
<evidence type="ECO:0000313" key="4">
    <source>
        <dbReference type="Proteomes" id="UP000705283"/>
    </source>
</evidence>
<protein>
    <submittedName>
        <fullName evidence="3">Acyl-CoA synthetase</fullName>
    </submittedName>
</protein>
<dbReference type="PANTHER" id="PTHR43767:SF1">
    <property type="entry name" value="NONRIBOSOMAL PEPTIDE SYNTHASE PES1 (EUROFUNG)-RELATED"/>
    <property type="match status" value="1"/>
</dbReference>
<evidence type="ECO:0000259" key="2">
    <source>
        <dbReference type="Pfam" id="PF13193"/>
    </source>
</evidence>
<dbReference type="Gene3D" id="3.40.50.12780">
    <property type="entry name" value="N-terminal domain of ligase-like"/>
    <property type="match status" value="1"/>
</dbReference>
<dbReference type="Pfam" id="PF00501">
    <property type="entry name" value="AMP-binding"/>
    <property type="match status" value="1"/>
</dbReference>
<dbReference type="SUPFAM" id="SSF56801">
    <property type="entry name" value="Acetyl-CoA synthetase-like"/>
    <property type="match status" value="1"/>
</dbReference>
<dbReference type="InterPro" id="IPR042099">
    <property type="entry name" value="ANL_N_sf"/>
</dbReference>
<dbReference type="AlphaFoldDB" id="A0AA41BWG9"/>
<dbReference type="RefSeq" id="WP_194977923.1">
    <property type="nucleotide sequence ID" value="NZ_JADMKS010000003.1"/>
</dbReference>
<reference evidence="3" key="1">
    <citation type="submission" date="2020-11" db="EMBL/GenBank/DDBJ databases">
        <authorList>
            <person name="Lee S.D."/>
        </authorList>
    </citation>
    <scope>NUCLEOTIDE SEQUENCE</scope>
    <source>
        <strain evidence="3">SAP-2</strain>
    </source>
</reference>
<dbReference type="InterPro" id="IPR025110">
    <property type="entry name" value="AMP-bd_C"/>
</dbReference>
<dbReference type="Proteomes" id="UP000705283">
    <property type="component" value="Unassembled WGS sequence"/>
</dbReference>
<dbReference type="InterPro" id="IPR000873">
    <property type="entry name" value="AMP-dep_synth/lig_dom"/>
</dbReference>
<comment type="caution">
    <text evidence="3">The sequence shown here is derived from an EMBL/GenBank/DDBJ whole genome shotgun (WGS) entry which is preliminary data.</text>
</comment>
<reference evidence="3" key="2">
    <citation type="submission" date="2022-09" db="EMBL/GenBank/DDBJ databases">
        <title>Rouxiella aceris sp. nov., isolated from tree sap and emended description of the genus Rhouxiella.</title>
        <authorList>
            <person name="Kim I.S."/>
        </authorList>
    </citation>
    <scope>NUCLEOTIDE SEQUENCE</scope>
    <source>
        <strain evidence="3">SAP-2</strain>
    </source>
</reference>
<dbReference type="InterPro" id="IPR045851">
    <property type="entry name" value="AMP-bd_C_sf"/>
</dbReference>
<dbReference type="Gene3D" id="3.30.300.30">
    <property type="match status" value="1"/>
</dbReference>
<dbReference type="InterPro" id="IPR050237">
    <property type="entry name" value="ATP-dep_AMP-bd_enzyme"/>
</dbReference>
<dbReference type="GO" id="GO:0016878">
    <property type="term" value="F:acid-thiol ligase activity"/>
    <property type="evidence" value="ECO:0007669"/>
    <property type="project" value="UniProtKB-ARBA"/>
</dbReference>
<evidence type="ECO:0000313" key="3">
    <source>
        <dbReference type="EMBL" id="MBF6637002.1"/>
    </source>
</evidence>
<name>A0AA41BWG9_9GAMM</name>
<gene>
    <name evidence="3" type="ORF">ITX54_10090</name>
</gene>
<accession>A0AA41BWG9</accession>